<evidence type="ECO:0000313" key="6">
    <source>
        <dbReference type="Proteomes" id="UP000886744"/>
    </source>
</evidence>
<reference evidence="5" key="1">
    <citation type="submission" date="2020-10" db="EMBL/GenBank/DDBJ databases">
        <authorList>
            <person name="Gilroy R."/>
        </authorList>
    </citation>
    <scope>NUCLEOTIDE SEQUENCE</scope>
    <source>
        <strain evidence="5">ChiHjej13B12-12457</strain>
    </source>
</reference>
<dbReference type="InterPro" id="IPR004437">
    <property type="entry name" value="ParB/RepB/Spo0J"/>
</dbReference>
<dbReference type="GO" id="GO:0045881">
    <property type="term" value="P:positive regulation of sporulation resulting in formation of a cellular spore"/>
    <property type="evidence" value="ECO:0007669"/>
    <property type="project" value="TreeGrafter"/>
</dbReference>
<dbReference type="Gene3D" id="3.90.1530.30">
    <property type="match status" value="1"/>
</dbReference>
<dbReference type="InterPro" id="IPR036086">
    <property type="entry name" value="ParB/Sulfiredoxin_sf"/>
</dbReference>
<evidence type="ECO:0000256" key="2">
    <source>
        <dbReference type="ARBA" id="ARBA00022829"/>
    </source>
</evidence>
<dbReference type="CDD" id="cd16393">
    <property type="entry name" value="SPO0J_N"/>
    <property type="match status" value="1"/>
</dbReference>
<comment type="similarity">
    <text evidence="1">Belongs to the ParB family.</text>
</comment>
<evidence type="ECO:0000256" key="1">
    <source>
        <dbReference type="ARBA" id="ARBA00006295"/>
    </source>
</evidence>
<keyword evidence="2" id="KW-0159">Chromosome partition</keyword>
<reference evidence="5" key="2">
    <citation type="journal article" date="2021" name="PeerJ">
        <title>Extensive microbial diversity within the chicken gut microbiome revealed by metagenomics and culture.</title>
        <authorList>
            <person name="Gilroy R."/>
            <person name="Ravi A."/>
            <person name="Getino M."/>
            <person name="Pursley I."/>
            <person name="Horton D.L."/>
            <person name="Alikhan N.F."/>
            <person name="Baker D."/>
            <person name="Gharbi K."/>
            <person name="Hall N."/>
            <person name="Watson M."/>
            <person name="Adriaenssens E.M."/>
            <person name="Foster-Nyarko E."/>
            <person name="Jarju S."/>
            <person name="Secka A."/>
            <person name="Antonio M."/>
            <person name="Oren A."/>
            <person name="Chaudhuri R.R."/>
            <person name="La Ragione R."/>
            <person name="Hildebrand F."/>
            <person name="Pallen M.J."/>
        </authorList>
    </citation>
    <scope>NUCLEOTIDE SEQUENCE</scope>
    <source>
        <strain evidence="5">ChiHjej13B12-12457</strain>
    </source>
</reference>
<protein>
    <submittedName>
        <fullName evidence="5">ParB/RepB/Spo0J family partition protein</fullName>
    </submittedName>
</protein>
<dbReference type="EMBL" id="DVHI01000050">
    <property type="protein sequence ID" value="HIR62654.1"/>
    <property type="molecule type" value="Genomic_DNA"/>
</dbReference>
<dbReference type="FunFam" id="1.10.10.2830:FF:000001">
    <property type="entry name" value="Chromosome partitioning protein ParB"/>
    <property type="match status" value="1"/>
</dbReference>
<dbReference type="Proteomes" id="UP000886744">
    <property type="component" value="Unassembled WGS sequence"/>
</dbReference>
<dbReference type="Gene3D" id="1.10.10.2830">
    <property type="match status" value="1"/>
</dbReference>
<dbReference type="Pfam" id="PF02195">
    <property type="entry name" value="ParB_N"/>
    <property type="match status" value="1"/>
</dbReference>
<dbReference type="InterPro" id="IPR041468">
    <property type="entry name" value="HTH_ParB/Spo0J"/>
</dbReference>
<dbReference type="GO" id="GO:0003677">
    <property type="term" value="F:DNA binding"/>
    <property type="evidence" value="ECO:0007669"/>
    <property type="project" value="UniProtKB-KW"/>
</dbReference>
<evidence type="ECO:0000256" key="3">
    <source>
        <dbReference type="ARBA" id="ARBA00023125"/>
    </source>
</evidence>
<gene>
    <name evidence="5" type="ORF">IAC94_03910</name>
</gene>
<proteinExistence type="inferred from homology"/>
<sequence length="310" mass="33604">MSNKRAALGKGLGALISGLDQTGTAPAAGTASVRTPAAVPALASINEIPVDKISANPYQPRSNFDEQALAELTDSIRQLGIIQPITVRKIGLRYQIISGERRFKAAKAAGLETIPAYIKETDDQGMLEMAIVENIQREDLDAIEVALSFQRLMDECHLTQDSMADKVGKKRATVANYLRLLKLPAEIQVCIRDKKISMGHAKAILSLTEPEVQLGLCDEIVRKGLSVRAAEAKAQAILKKAAAPNGGQKEEEKPMAELPDSYYRVLEIVGKYFGNNISLKRSEQGKGSITIQFSSDAEVESFLKAIEGIN</sequence>
<name>A0A9D1E0R7_9BACT</name>
<dbReference type="FunFam" id="3.90.1530.30:FF:000001">
    <property type="entry name" value="Chromosome partitioning protein ParB"/>
    <property type="match status" value="1"/>
</dbReference>
<dbReference type="SMART" id="SM00470">
    <property type="entry name" value="ParB"/>
    <property type="match status" value="1"/>
</dbReference>
<dbReference type="InterPro" id="IPR003115">
    <property type="entry name" value="ParB_N"/>
</dbReference>
<evidence type="ECO:0000259" key="4">
    <source>
        <dbReference type="SMART" id="SM00470"/>
    </source>
</evidence>
<dbReference type="SUPFAM" id="SSF109709">
    <property type="entry name" value="KorB DNA-binding domain-like"/>
    <property type="match status" value="1"/>
</dbReference>
<dbReference type="AlphaFoldDB" id="A0A9D1E0R7"/>
<dbReference type="GO" id="GO:0005694">
    <property type="term" value="C:chromosome"/>
    <property type="evidence" value="ECO:0007669"/>
    <property type="project" value="TreeGrafter"/>
</dbReference>
<dbReference type="PANTHER" id="PTHR33375">
    <property type="entry name" value="CHROMOSOME-PARTITIONING PROTEIN PARB-RELATED"/>
    <property type="match status" value="1"/>
</dbReference>
<comment type="caution">
    <text evidence="5">The sequence shown here is derived from an EMBL/GenBank/DDBJ whole genome shotgun (WGS) entry which is preliminary data.</text>
</comment>
<evidence type="ECO:0000313" key="5">
    <source>
        <dbReference type="EMBL" id="HIR62654.1"/>
    </source>
</evidence>
<dbReference type="NCBIfam" id="TIGR00180">
    <property type="entry name" value="parB_part"/>
    <property type="match status" value="1"/>
</dbReference>
<dbReference type="GO" id="GO:0007059">
    <property type="term" value="P:chromosome segregation"/>
    <property type="evidence" value="ECO:0007669"/>
    <property type="project" value="UniProtKB-KW"/>
</dbReference>
<dbReference type="SUPFAM" id="SSF110849">
    <property type="entry name" value="ParB/Sulfiredoxin"/>
    <property type="match status" value="1"/>
</dbReference>
<dbReference type="Pfam" id="PF17762">
    <property type="entry name" value="HTH_ParB"/>
    <property type="match status" value="1"/>
</dbReference>
<accession>A0A9D1E0R7</accession>
<feature type="domain" description="ParB-like N-terminal" evidence="4">
    <location>
        <begin position="46"/>
        <end position="135"/>
    </location>
</feature>
<dbReference type="InterPro" id="IPR050336">
    <property type="entry name" value="Chromosome_partition/occlusion"/>
</dbReference>
<organism evidence="5 6">
    <name type="scientific">Candidatus Coprenecus avistercoris</name>
    <dbReference type="NCBI Taxonomy" id="2840730"/>
    <lineage>
        <taxon>Bacteria</taxon>
        <taxon>Pseudomonadati</taxon>
        <taxon>Bacteroidota</taxon>
        <taxon>Bacteroidia</taxon>
        <taxon>Bacteroidales</taxon>
        <taxon>Rikenellaceae</taxon>
        <taxon>Rikenellaceae incertae sedis</taxon>
        <taxon>Candidatus Coprenecus</taxon>
    </lineage>
</organism>
<keyword evidence="3" id="KW-0238">DNA-binding</keyword>
<dbReference type="PANTHER" id="PTHR33375:SF1">
    <property type="entry name" value="CHROMOSOME-PARTITIONING PROTEIN PARB-RELATED"/>
    <property type="match status" value="1"/>
</dbReference>